<name>B9LAC2_NAUPA</name>
<keyword evidence="1" id="KW-1133">Transmembrane helix</keyword>
<dbReference type="eggNOG" id="COG3071">
    <property type="taxonomic scope" value="Bacteria"/>
</dbReference>
<dbReference type="EMBL" id="CP001279">
    <property type="protein sequence ID" value="ACM93135.1"/>
    <property type="molecule type" value="Genomic_DNA"/>
</dbReference>
<keyword evidence="1" id="KW-0472">Membrane</keyword>
<keyword evidence="1" id="KW-0812">Transmembrane</keyword>
<dbReference type="Proteomes" id="UP000000448">
    <property type="component" value="Chromosome"/>
</dbReference>
<evidence type="ECO:0000256" key="1">
    <source>
        <dbReference type="SAM" id="Phobius"/>
    </source>
</evidence>
<accession>B9LAC2</accession>
<proteinExistence type="predicted"/>
<dbReference type="OrthoDB" id="5362770at2"/>
<dbReference type="KEGG" id="nam:NAMH_1186"/>
<dbReference type="HOGENOM" id="CLU_068028_0_0_7"/>
<gene>
    <name evidence="2" type="ordered locus">NAMH_1186</name>
</gene>
<dbReference type="Gene3D" id="1.25.40.10">
    <property type="entry name" value="Tetratricopeptide repeat domain"/>
    <property type="match status" value="1"/>
</dbReference>
<reference evidence="2 3" key="1">
    <citation type="journal article" date="2009" name="PLoS Genet.">
        <title>Adaptations to submarine hydrothermal environments exemplified by the genome of Nautilia profundicola.</title>
        <authorList>
            <person name="Campbell B.J."/>
            <person name="Smith J.L."/>
            <person name="Hanson T.E."/>
            <person name="Klotz M.G."/>
            <person name="Stein L.Y."/>
            <person name="Lee C.K."/>
            <person name="Wu D."/>
            <person name="Robinson J.M."/>
            <person name="Khouri H.M."/>
            <person name="Eisen J.A."/>
            <person name="Cary S.C."/>
        </authorList>
    </citation>
    <scope>NUCLEOTIDE SEQUENCE [LARGE SCALE GENOMIC DNA]</scope>
    <source>
        <strain evidence="3">ATCC BAA-1463 / DSM 18972 / AmH</strain>
    </source>
</reference>
<sequence>MDFRDPLFSVIMFFVIVLLSVLITIGLGKLREYYREKRLEEFLKDFEYIKIENLKLDEASIDALYLLAKAYEKEGDFEKSLKIYLWISKNLKSNEILRHIAKLYYKAGFLEKAKKTAYQILSTKPRDVETLKLLILIDEKLDNMNEIVNILEIFEELEVSLTEEKAYALFKLSLKNECDIEFCKDVKTIEDVYKKYPFIRREYLKVLFSTDPNKAYKEIPEEKIYEYLDLYWHRSDIPYEEKFMNVLAAKHLCEYDKKAPFEIEVLKQLKHNFADLEFEYVCQNCKKIFPLYSTRCPNCHQLFKHKVLFNIVEKKELKDIEF</sequence>
<feature type="transmembrane region" description="Helical" evidence="1">
    <location>
        <begin position="6"/>
        <end position="28"/>
    </location>
</feature>
<dbReference type="SUPFAM" id="SSF48452">
    <property type="entry name" value="TPR-like"/>
    <property type="match status" value="1"/>
</dbReference>
<dbReference type="RefSeq" id="WP_015902187.1">
    <property type="nucleotide sequence ID" value="NC_012115.1"/>
</dbReference>
<evidence type="ECO:0000313" key="3">
    <source>
        <dbReference type="Proteomes" id="UP000000448"/>
    </source>
</evidence>
<evidence type="ECO:0000313" key="2">
    <source>
        <dbReference type="EMBL" id="ACM93135.1"/>
    </source>
</evidence>
<organism evidence="2 3">
    <name type="scientific">Nautilia profundicola (strain ATCC BAA-1463 / DSM 18972 / AmH)</name>
    <dbReference type="NCBI Taxonomy" id="598659"/>
    <lineage>
        <taxon>Bacteria</taxon>
        <taxon>Pseudomonadati</taxon>
        <taxon>Campylobacterota</taxon>
        <taxon>Epsilonproteobacteria</taxon>
        <taxon>Nautiliales</taxon>
        <taxon>Nautiliaceae</taxon>
        <taxon>Nautilia</taxon>
    </lineage>
</organism>
<dbReference type="InterPro" id="IPR011990">
    <property type="entry name" value="TPR-like_helical_dom_sf"/>
</dbReference>
<keyword evidence="3" id="KW-1185">Reference proteome</keyword>
<dbReference type="STRING" id="598659.NAMH_1186"/>
<dbReference type="AlphaFoldDB" id="B9LAC2"/>
<protein>
    <submittedName>
        <fullName evidence="2">TPR repeat protein</fullName>
    </submittedName>
</protein>